<dbReference type="PROSITE" id="PS52002">
    <property type="entry name" value="SM"/>
    <property type="match status" value="1"/>
</dbReference>
<dbReference type="EnsemblMetazoa" id="ACHR001109-RA">
    <property type="protein sequence ID" value="ACHR001109-PA"/>
    <property type="gene ID" value="ACHR001109"/>
</dbReference>
<dbReference type="GO" id="GO:0005687">
    <property type="term" value="C:U4 snRNP"/>
    <property type="evidence" value="ECO:0007669"/>
    <property type="project" value="TreeGrafter"/>
</dbReference>
<sequence>MENILEPSSSDDNMPSDNKKDLQSLLSSEDDFFDPPPSSSRRDSSGNEDKPDLQTEFEDIILPEMGHDNSILMVKEQKDRERDKRKETKSKRELEEEEREKMQVLVSNFTEEQLDRYEMYRRAAFPKAAVKRLMQTITGCSVSQNVVIAMSGIAKVFVGEVVEEALDVMEKAGETGAIQPKYLREATIGKNNKMIQLLNYRVRIVLQDSRTFIGTFKAFDKHMNLILGDCEEFRKIKPKNTKLPEREEKRVLGFVLLRGGNIVSLTIEGPPPPEEGLPRVPIPGGAGGPGMGRVTGRGMPANIAGVPAGLQGPVRGVGGPSQQHMAPVGRGQQVSAPPQMRPMIPGGPPPGMMPGVNPMAGMARGAPPPMRGPPPGMMRGGPPPRPY</sequence>
<dbReference type="InterPro" id="IPR047575">
    <property type="entry name" value="Sm"/>
</dbReference>
<evidence type="ECO:0000256" key="1">
    <source>
        <dbReference type="ARBA" id="ARBA00004123"/>
    </source>
</evidence>
<dbReference type="GO" id="GO:0005685">
    <property type="term" value="C:U1 snRNP"/>
    <property type="evidence" value="ECO:0007669"/>
    <property type="project" value="TreeGrafter"/>
</dbReference>
<dbReference type="FunFam" id="1.10.20.10:FF:000025">
    <property type="entry name" value="Transcription initiation factor TFIID subunit 11"/>
    <property type="match status" value="1"/>
</dbReference>
<evidence type="ECO:0000256" key="4">
    <source>
        <dbReference type="ARBA" id="ARBA00009788"/>
    </source>
</evidence>
<dbReference type="Gene3D" id="1.10.20.10">
    <property type="entry name" value="Histone, subunit A"/>
    <property type="match status" value="1"/>
</dbReference>
<dbReference type="GO" id="GO:0005737">
    <property type="term" value="C:cytoplasm"/>
    <property type="evidence" value="ECO:0007669"/>
    <property type="project" value="UniProtKB-SubCell"/>
</dbReference>
<proteinExistence type="inferred from homology"/>
<dbReference type="STRING" id="43041.A0A182JRH7"/>
<dbReference type="GO" id="GO:0071004">
    <property type="term" value="C:U2-type prespliceosome"/>
    <property type="evidence" value="ECO:0007669"/>
    <property type="project" value="TreeGrafter"/>
</dbReference>
<dbReference type="InterPro" id="IPR010920">
    <property type="entry name" value="LSM_dom_sf"/>
</dbReference>
<keyword evidence="5" id="KW-0963">Cytoplasm</keyword>
<dbReference type="Pfam" id="PF01423">
    <property type="entry name" value="LSM"/>
    <property type="match status" value="1"/>
</dbReference>
<evidence type="ECO:0000256" key="10">
    <source>
        <dbReference type="ARBA" id="ARBA00023274"/>
    </source>
</evidence>
<dbReference type="GO" id="GO:0005682">
    <property type="term" value="C:U5 snRNP"/>
    <property type="evidence" value="ECO:0007669"/>
    <property type="project" value="TreeGrafter"/>
</dbReference>
<dbReference type="InterPro" id="IPR006809">
    <property type="entry name" value="TAFII28_dom"/>
</dbReference>
<feature type="domain" description="Sm" evidence="13">
    <location>
        <begin position="189"/>
        <end position="271"/>
    </location>
</feature>
<dbReference type="SMART" id="SM00651">
    <property type="entry name" value="Sm"/>
    <property type="match status" value="1"/>
</dbReference>
<feature type="region of interest" description="Disordered" evidence="12">
    <location>
        <begin position="1"/>
        <end position="99"/>
    </location>
</feature>
<comment type="similarity">
    <text evidence="3">Belongs to the snRNP SmB/SmN family.</text>
</comment>
<comment type="subcellular location">
    <subcellularLocation>
        <location evidence="2">Cytoplasm</location>
    </subcellularLocation>
    <subcellularLocation>
        <location evidence="1">Nucleus</location>
    </subcellularLocation>
</comment>
<dbReference type="CDD" id="cd01717">
    <property type="entry name" value="Sm_B"/>
    <property type="match status" value="1"/>
</dbReference>
<dbReference type="GO" id="GO:0003723">
    <property type="term" value="F:RNA binding"/>
    <property type="evidence" value="ECO:0007669"/>
    <property type="project" value="UniProtKB-KW"/>
</dbReference>
<accession>A0A182JRH7</accession>
<feature type="region of interest" description="Disordered" evidence="12">
    <location>
        <begin position="361"/>
        <end position="387"/>
    </location>
</feature>
<dbReference type="InterPro" id="IPR001163">
    <property type="entry name" value="Sm_dom_euk/arc"/>
</dbReference>
<evidence type="ECO:0000259" key="13">
    <source>
        <dbReference type="PROSITE" id="PS52002"/>
    </source>
</evidence>
<protein>
    <recommendedName>
        <fullName evidence="11">Sm protein B</fullName>
    </recommendedName>
</protein>
<dbReference type="GO" id="GO:0070990">
    <property type="term" value="F:snRNP binding"/>
    <property type="evidence" value="ECO:0007669"/>
    <property type="project" value="TreeGrafter"/>
</dbReference>
<feature type="compositionally biased region" description="Pro residues" evidence="12">
    <location>
        <begin position="366"/>
        <end position="387"/>
    </location>
</feature>
<evidence type="ECO:0000256" key="11">
    <source>
        <dbReference type="ARBA" id="ARBA00041355"/>
    </source>
</evidence>
<evidence type="ECO:0000313" key="14">
    <source>
        <dbReference type="EnsemblMetazoa" id="ACHR001109-PA"/>
    </source>
</evidence>
<dbReference type="SUPFAM" id="SSF50182">
    <property type="entry name" value="Sm-like ribonucleoproteins"/>
    <property type="match status" value="1"/>
</dbReference>
<keyword evidence="8" id="KW-0508">mRNA splicing</keyword>
<dbReference type="PANTHER" id="PTHR10701">
    <property type="entry name" value="SMALL NUCLEAR RIBONUCLEOPROTEIN-ASSOCIATED PROTEIN B AND N"/>
    <property type="match status" value="1"/>
</dbReference>
<keyword evidence="6" id="KW-0507">mRNA processing</keyword>
<dbReference type="CDD" id="cd08048">
    <property type="entry name" value="HFD_TAF11"/>
    <property type="match status" value="1"/>
</dbReference>
<feature type="compositionally biased region" description="Basic and acidic residues" evidence="12">
    <location>
        <begin position="75"/>
        <end position="99"/>
    </location>
</feature>
<comment type="similarity">
    <text evidence="4">Belongs to the TAF11 family.</text>
</comment>
<dbReference type="GO" id="GO:0006367">
    <property type="term" value="P:transcription initiation at RNA polymerase II promoter"/>
    <property type="evidence" value="ECO:0007669"/>
    <property type="project" value="InterPro"/>
</dbReference>
<dbReference type="InterPro" id="IPR050914">
    <property type="entry name" value="snRNP_SmB/NAA38-like"/>
</dbReference>
<dbReference type="InterPro" id="IPR009072">
    <property type="entry name" value="Histone-fold"/>
</dbReference>
<keyword evidence="15" id="KW-1185">Reference proteome</keyword>
<dbReference type="Gene3D" id="2.30.30.100">
    <property type="match status" value="1"/>
</dbReference>
<feature type="compositionally biased region" description="Basic and acidic residues" evidence="12">
    <location>
        <begin position="40"/>
        <end position="53"/>
    </location>
</feature>
<evidence type="ECO:0000313" key="15">
    <source>
        <dbReference type="Proteomes" id="UP000075881"/>
    </source>
</evidence>
<reference evidence="14" key="2">
    <citation type="submission" date="2020-05" db="UniProtKB">
        <authorList>
            <consortium name="EnsemblMetazoa"/>
        </authorList>
    </citation>
    <scope>IDENTIFICATION</scope>
    <source>
        <strain evidence="14">ACHKN1017</strain>
    </source>
</reference>
<dbReference type="Proteomes" id="UP000075881">
    <property type="component" value="Unassembled WGS sequence"/>
</dbReference>
<dbReference type="Pfam" id="PF04719">
    <property type="entry name" value="TAFII28"/>
    <property type="match status" value="1"/>
</dbReference>
<evidence type="ECO:0000256" key="7">
    <source>
        <dbReference type="ARBA" id="ARBA00022884"/>
    </source>
</evidence>
<dbReference type="SUPFAM" id="SSF47113">
    <property type="entry name" value="Histone-fold"/>
    <property type="match status" value="1"/>
</dbReference>
<dbReference type="GO" id="GO:0046540">
    <property type="term" value="C:U4/U6 x U5 tri-snRNP complex"/>
    <property type="evidence" value="ECO:0007669"/>
    <property type="project" value="TreeGrafter"/>
</dbReference>
<dbReference type="GO" id="GO:0005686">
    <property type="term" value="C:U2 snRNP"/>
    <property type="evidence" value="ECO:0007669"/>
    <property type="project" value="TreeGrafter"/>
</dbReference>
<evidence type="ECO:0000256" key="2">
    <source>
        <dbReference type="ARBA" id="ARBA00004496"/>
    </source>
</evidence>
<evidence type="ECO:0000256" key="8">
    <source>
        <dbReference type="ARBA" id="ARBA00023187"/>
    </source>
</evidence>
<feature type="region of interest" description="Disordered" evidence="12">
    <location>
        <begin position="316"/>
        <end position="339"/>
    </location>
</feature>
<keyword evidence="7" id="KW-0694">RNA-binding</keyword>
<evidence type="ECO:0000256" key="6">
    <source>
        <dbReference type="ARBA" id="ARBA00022664"/>
    </source>
</evidence>
<dbReference type="PANTHER" id="PTHR10701:SF0">
    <property type="entry name" value="SMALL NUCLEAR RIBONUCLEOPROTEIN-ASSOCIATED PROTEIN B"/>
    <property type="match status" value="1"/>
</dbReference>
<evidence type="ECO:0000256" key="9">
    <source>
        <dbReference type="ARBA" id="ARBA00023242"/>
    </source>
</evidence>
<evidence type="ECO:0000256" key="3">
    <source>
        <dbReference type="ARBA" id="ARBA00009123"/>
    </source>
</evidence>
<dbReference type="AlphaFoldDB" id="A0A182JRH7"/>
<reference evidence="15" key="1">
    <citation type="submission" date="2013-03" db="EMBL/GenBank/DDBJ databases">
        <title>The Genome Sequence of Anopheles christyi ACHKN1017.</title>
        <authorList>
            <consortium name="The Broad Institute Genomics Platform"/>
            <person name="Neafsey D.E."/>
            <person name="Besansky N."/>
            <person name="Walker B."/>
            <person name="Young S.K."/>
            <person name="Zeng Q."/>
            <person name="Gargeya S."/>
            <person name="Fitzgerald M."/>
            <person name="Haas B."/>
            <person name="Abouelleil A."/>
            <person name="Allen A.W."/>
            <person name="Alvarado L."/>
            <person name="Arachchi H.M."/>
            <person name="Berlin A.M."/>
            <person name="Chapman S.B."/>
            <person name="Gainer-Dewar J."/>
            <person name="Goldberg J."/>
            <person name="Griggs A."/>
            <person name="Gujja S."/>
            <person name="Hansen M."/>
            <person name="Howarth C."/>
            <person name="Imamovic A."/>
            <person name="Ireland A."/>
            <person name="Larimer J."/>
            <person name="McCowan C."/>
            <person name="Murphy C."/>
            <person name="Pearson M."/>
            <person name="Poon T.W."/>
            <person name="Priest M."/>
            <person name="Roberts A."/>
            <person name="Saif S."/>
            <person name="Shea T."/>
            <person name="Sisk P."/>
            <person name="Sykes S."/>
            <person name="Wortman J."/>
            <person name="Nusbaum C."/>
            <person name="Birren B."/>
        </authorList>
    </citation>
    <scope>NUCLEOTIDE SEQUENCE [LARGE SCALE GENOMIC DNA]</scope>
    <source>
        <strain evidence="15">ACHKN1017</strain>
    </source>
</reference>
<dbReference type="GO" id="GO:0046982">
    <property type="term" value="F:protein heterodimerization activity"/>
    <property type="evidence" value="ECO:0007669"/>
    <property type="project" value="InterPro"/>
</dbReference>
<name>A0A182JRH7_9DIPT</name>
<evidence type="ECO:0000256" key="12">
    <source>
        <dbReference type="SAM" id="MobiDB-lite"/>
    </source>
</evidence>
<keyword evidence="9" id="KW-0539">Nucleus</keyword>
<dbReference type="FunFam" id="2.30.30.100:FF:000004">
    <property type="entry name" value="Small nuclear ribonucleoprotein-associated proteins"/>
    <property type="match status" value="1"/>
</dbReference>
<dbReference type="VEuPathDB" id="VectorBase:ACHR001109"/>
<organism evidence="14 15">
    <name type="scientific">Anopheles christyi</name>
    <dbReference type="NCBI Taxonomy" id="43041"/>
    <lineage>
        <taxon>Eukaryota</taxon>
        <taxon>Metazoa</taxon>
        <taxon>Ecdysozoa</taxon>
        <taxon>Arthropoda</taxon>
        <taxon>Hexapoda</taxon>
        <taxon>Insecta</taxon>
        <taxon>Pterygota</taxon>
        <taxon>Neoptera</taxon>
        <taxon>Endopterygota</taxon>
        <taxon>Diptera</taxon>
        <taxon>Nematocera</taxon>
        <taxon>Culicoidea</taxon>
        <taxon>Culicidae</taxon>
        <taxon>Anophelinae</taxon>
        <taxon>Anopheles</taxon>
    </lineage>
</organism>
<dbReference type="GO" id="GO:0000398">
    <property type="term" value="P:mRNA splicing, via spliceosome"/>
    <property type="evidence" value="ECO:0007669"/>
    <property type="project" value="TreeGrafter"/>
</dbReference>
<dbReference type="GO" id="GO:0071013">
    <property type="term" value="C:catalytic step 2 spliceosome"/>
    <property type="evidence" value="ECO:0007669"/>
    <property type="project" value="TreeGrafter"/>
</dbReference>
<keyword evidence="10" id="KW-0687">Ribonucleoprotein</keyword>
<feature type="compositionally biased region" description="Low complexity" evidence="12">
    <location>
        <begin position="7"/>
        <end position="16"/>
    </location>
</feature>
<evidence type="ECO:0000256" key="5">
    <source>
        <dbReference type="ARBA" id="ARBA00022490"/>
    </source>
</evidence>